<accession>A0ABV9TTF2</accession>
<keyword evidence="1" id="KW-0723">Serine/threonine-protein kinase</keyword>
<dbReference type="EMBL" id="JBHSIT010000001">
    <property type="protein sequence ID" value="MFC4906733.1"/>
    <property type="molecule type" value="Genomic_DNA"/>
</dbReference>
<evidence type="ECO:0000259" key="2">
    <source>
        <dbReference type="Pfam" id="PF13581"/>
    </source>
</evidence>
<keyword evidence="3" id="KW-0547">Nucleotide-binding</keyword>
<comment type="caution">
    <text evidence="3">The sequence shown here is derived from an EMBL/GenBank/DDBJ whole genome shotgun (WGS) entry which is preliminary data.</text>
</comment>
<keyword evidence="1" id="KW-0808">Transferase</keyword>
<keyword evidence="4" id="KW-1185">Reference proteome</keyword>
<keyword evidence="1" id="KW-0418">Kinase</keyword>
<evidence type="ECO:0000256" key="1">
    <source>
        <dbReference type="ARBA" id="ARBA00022527"/>
    </source>
</evidence>
<proteinExistence type="predicted"/>
<dbReference type="Proteomes" id="UP001595872">
    <property type="component" value="Unassembled WGS sequence"/>
</dbReference>
<dbReference type="PANTHER" id="PTHR35526:SF3">
    <property type="entry name" value="ANTI-SIGMA-F FACTOR RSBW"/>
    <property type="match status" value="1"/>
</dbReference>
<evidence type="ECO:0000313" key="3">
    <source>
        <dbReference type="EMBL" id="MFC4906733.1"/>
    </source>
</evidence>
<dbReference type="SUPFAM" id="SSF55874">
    <property type="entry name" value="ATPase domain of HSP90 chaperone/DNA topoisomerase II/histidine kinase"/>
    <property type="match status" value="1"/>
</dbReference>
<dbReference type="InterPro" id="IPR003594">
    <property type="entry name" value="HATPase_dom"/>
</dbReference>
<protein>
    <submittedName>
        <fullName evidence="3">ATP-binding protein</fullName>
    </submittedName>
</protein>
<dbReference type="InterPro" id="IPR036890">
    <property type="entry name" value="HATPase_C_sf"/>
</dbReference>
<evidence type="ECO:0000313" key="4">
    <source>
        <dbReference type="Proteomes" id="UP001595872"/>
    </source>
</evidence>
<dbReference type="Pfam" id="PF13581">
    <property type="entry name" value="HATPase_c_2"/>
    <property type="match status" value="1"/>
</dbReference>
<gene>
    <name evidence="3" type="ORF">ACFPCY_05345</name>
</gene>
<dbReference type="GO" id="GO:0005524">
    <property type="term" value="F:ATP binding"/>
    <property type="evidence" value="ECO:0007669"/>
    <property type="project" value="UniProtKB-KW"/>
</dbReference>
<sequence length="130" mass="13887">MSPQRDGRLDVRAVRDQVREWVGPRESVDADDLDLVVTEIVTNAVRHTASGRAGGGVDVTVRTSDGDKGRVRVEIADDGGAACAPHFSADGRTGEWSDESGRGLVIVAGLARRAGAEPDSSGRWVVWFEM</sequence>
<reference evidence="4" key="1">
    <citation type="journal article" date="2019" name="Int. J. Syst. Evol. Microbiol.">
        <title>The Global Catalogue of Microorganisms (GCM) 10K type strain sequencing project: providing services to taxonomists for standard genome sequencing and annotation.</title>
        <authorList>
            <consortium name="The Broad Institute Genomics Platform"/>
            <consortium name="The Broad Institute Genome Sequencing Center for Infectious Disease"/>
            <person name="Wu L."/>
            <person name="Ma J."/>
        </authorList>
    </citation>
    <scope>NUCLEOTIDE SEQUENCE [LARGE SCALE GENOMIC DNA]</scope>
    <source>
        <strain evidence="4">KLKA75</strain>
    </source>
</reference>
<name>A0ABV9TTF2_9ACTN</name>
<feature type="domain" description="Histidine kinase/HSP90-like ATPase" evidence="2">
    <location>
        <begin position="10"/>
        <end position="116"/>
    </location>
</feature>
<organism evidence="3 4">
    <name type="scientific">Actinomadura gamaensis</name>
    <dbReference type="NCBI Taxonomy" id="1763541"/>
    <lineage>
        <taxon>Bacteria</taxon>
        <taxon>Bacillati</taxon>
        <taxon>Actinomycetota</taxon>
        <taxon>Actinomycetes</taxon>
        <taxon>Streptosporangiales</taxon>
        <taxon>Thermomonosporaceae</taxon>
        <taxon>Actinomadura</taxon>
    </lineage>
</organism>
<dbReference type="Gene3D" id="3.30.565.10">
    <property type="entry name" value="Histidine kinase-like ATPase, C-terminal domain"/>
    <property type="match status" value="1"/>
</dbReference>
<dbReference type="CDD" id="cd16936">
    <property type="entry name" value="HATPase_RsbW-like"/>
    <property type="match status" value="1"/>
</dbReference>
<dbReference type="InterPro" id="IPR050267">
    <property type="entry name" value="Anti-sigma-factor_SerPK"/>
</dbReference>
<dbReference type="PANTHER" id="PTHR35526">
    <property type="entry name" value="ANTI-SIGMA-F FACTOR RSBW-RELATED"/>
    <property type="match status" value="1"/>
</dbReference>
<keyword evidence="3" id="KW-0067">ATP-binding</keyword>